<reference evidence="2" key="1">
    <citation type="submission" date="2023-06" db="EMBL/GenBank/DDBJ databases">
        <title>Genome-scale phylogeny and comparative genomics of the fungal order Sordariales.</title>
        <authorList>
            <consortium name="Lawrence Berkeley National Laboratory"/>
            <person name="Hensen N."/>
            <person name="Bonometti L."/>
            <person name="Westerberg I."/>
            <person name="Brannstrom I.O."/>
            <person name="Guillou S."/>
            <person name="Cros-Aarteil S."/>
            <person name="Calhoun S."/>
            <person name="Haridas S."/>
            <person name="Kuo A."/>
            <person name="Mondo S."/>
            <person name="Pangilinan J."/>
            <person name="Riley R."/>
            <person name="LaButti K."/>
            <person name="Andreopoulos B."/>
            <person name="Lipzen A."/>
            <person name="Chen C."/>
            <person name="Yanf M."/>
            <person name="Daum C."/>
            <person name="Ng V."/>
            <person name="Clum A."/>
            <person name="Steindorff A."/>
            <person name="Ohm R."/>
            <person name="Martin F."/>
            <person name="Silar P."/>
            <person name="Natvig D."/>
            <person name="Lalanne C."/>
            <person name="Gautier V."/>
            <person name="Ament-velasquez S.L."/>
            <person name="Kruys A."/>
            <person name="Hutchinson M.I."/>
            <person name="Powell A.J."/>
            <person name="Barry K."/>
            <person name="Miller A.N."/>
            <person name="Grigoriev I.V."/>
            <person name="Debuchy R."/>
            <person name="Gladieux P."/>
            <person name="Thoren M.H."/>
            <person name="Johannesson H."/>
        </authorList>
    </citation>
    <scope>NUCLEOTIDE SEQUENCE</scope>
    <source>
        <strain evidence="2">SMH3187-1</strain>
    </source>
</reference>
<gene>
    <name evidence="2" type="ORF">B0T18DRAFT_387434</name>
</gene>
<evidence type="ECO:0000256" key="1">
    <source>
        <dbReference type="SAM" id="MobiDB-lite"/>
    </source>
</evidence>
<accession>A0AA40F5A6</accession>
<feature type="compositionally biased region" description="Gly residues" evidence="1">
    <location>
        <begin position="264"/>
        <end position="273"/>
    </location>
</feature>
<dbReference type="Proteomes" id="UP001172155">
    <property type="component" value="Unassembled WGS sequence"/>
</dbReference>
<proteinExistence type="predicted"/>
<evidence type="ECO:0000313" key="3">
    <source>
        <dbReference type="Proteomes" id="UP001172155"/>
    </source>
</evidence>
<evidence type="ECO:0000313" key="2">
    <source>
        <dbReference type="EMBL" id="KAK0751286.1"/>
    </source>
</evidence>
<comment type="caution">
    <text evidence="2">The sequence shown here is derived from an EMBL/GenBank/DDBJ whole genome shotgun (WGS) entry which is preliminary data.</text>
</comment>
<name>A0AA40F5A6_9PEZI</name>
<keyword evidence="3" id="KW-1185">Reference proteome</keyword>
<organism evidence="2 3">
    <name type="scientific">Schizothecium vesticola</name>
    <dbReference type="NCBI Taxonomy" id="314040"/>
    <lineage>
        <taxon>Eukaryota</taxon>
        <taxon>Fungi</taxon>
        <taxon>Dikarya</taxon>
        <taxon>Ascomycota</taxon>
        <taxon>Pezizomycotina</taxon>
        <taxon>Sordariomycetes</taxon>
        <taxon>Sordariomycetidae</taxon>
        <taxon>Sordariales</taxon>
        <taxon>Schizotheciaceae</taxon>
        <taxon>Schizothecium</taxon>
    </lineage>
</organism>
<dbReference type="AlphaFoldDB" id="A0AA40F5A6"/>
<dbReference type="EMBL" id="JAUKUD010000002">
    <property type="protein sequence ID" value="KAK0751286.1"/>
    <property type="molecule type" value="Genomic_DNA"/>
</dbReference>
<sequence>MLEKAKTAVRSEFHFARAQLQHYGIKFSQSGFSGNGCNRVPDDILMLKMHTDWLRKCWGKHLAKAPMYYQWILEKAGTPDVLSLGWDSTAVKRAAFNHIGGEDDESESDEDSQSDIYVPRVPSAGKPFAKDHMTMTIRTTRTSGLYQARFNFDAIEGVMMLSANEALLKAFVSDARIDSGDDSDPLGKETGSRERVLERMARKRILKRKRRMAAAAGKLNGPAAKKARSSRMGRPSTYFFWVRCRDLGNYKICKVGKGTVKFNGPGGRTGVRGGSDKENNEMDDEKEEEESDSGADTGYVWDMFSG</sequence>
<feature type="compositionally biased region" description="Acidic residues" evidence="1">
    <location>
        <begin position="281"/>
        <end position="293"/>
    </location>
</feature>
<feature type="region of interest" description="Disordered" evidence="1">
    <location>
        <begin position="263"/>
        <end position="298"/>
    </location>
</feature>
<protein>
    <submittedName>
        <fullName evidence="2">Uncharacterized protein</fullName>
    </submittedName>
</protein>